<dbReference type="AlphaFoldDB" id="A0A9N7V5R5"/>
<evidence type="ECO:0000313" key="1">
    <source>
        <dbReference type="EMBL" id="CAB1444616.1"/>
    </source>
</evidence>
<name>A0A9N7V5R5_PLEPL</name>
<protein>
    <submittedName>
        <fullName evidence="1">Uncharacterized protein</fullName>
    </submittedName>
</protein>
<proteinExistence type="predicted"/>
<dbReference type="Proteomes" id="UP001153269">
    <property type="component" value="Unassembled WGS sequence"/>
</dbReference>
<keyword evidence="2" id="KW-1185">Reference proteome</keyword>
<comment type="caution">
    <text evidence="1">The sequence shown here is derived from an EMBL/GenBank/DDBJ whole genome shotgun (WGS) entry which is preliminary data.</text>
</comment>
<sequence length="123" mass="13728">MSSVQVEADGDTLDLHVPVEMWGNRDEDDETRQFTLILSENILVYMRSFGRSPELLPNVRRFSGVQCNVQKQWSATYILCFLGSEEVKMQDVSTLDRVLQTIPGGSQLVAGGGHGISLVYIHV</sequence>
<organism evidence="1 2">
    <name type="scientific">Pleuronectes platessa</name>
    <name type="common">European plaice</name>
    <dbReference type="NCBI Taxonomy" id="8262"/>
    <lineage>
        <taxon>Eukaryota</taxon>
        <taxon>Metazoa</taxon>
        <taxon>Chordata</taxon>
        <taxon>Craniata</taxon>
        <taxon>Vertebrata</taxon>
        <taxon>Euteleostomi</taxon>
        <taxon>Actinopterygii</taxon>
        <taxon>Neopterygii</taxon>
        <taxon>Teleostei</taxon>
        <taxon>Neoteleostei</taxon>
        <taxon>Acanthomorphata</taxon>
        <taxon>Carangaria</taxon>
        <taxon>Pleuronectiformes</taxon>
        <taxon>Pleuronectoidei</taxon>
        <taxon>Pleuronectidae</taxon>
        <taxon>Pleuronectes</taxon>
    </lineage>
</organism>
<accession>A0A9N7V5R5</accession>
<dbReference type="EMBL" id="CADEAL010003413">
    <property type="protein sequence ID" value="CAB1444616.1"/>
    <property type="molecule type" value="Genomic_DNA"/>
</dbReference>
<gene>
    <name evidence="1" type="ORF">PLEPLA_LOCUS32332</name>
</gene>
<evidence type="ECO:0000313" key="2">
    <source>
        <dbReference type="Proteomes" id="UP001153269"/>
    </source>
</evidence>
<reference evidence="1" key="1">
    <citation type="submission" date="2020-03" db="EMBL/GenBank/DDBJ databases">
        <authorList>
            <person name="Weist P."/>
        </authorList>
    </citation>
    <scope>NUCLEOTIDE SEQUENCE</scope>
</reference>